<keyword evidence="3" id="KW-1185">Reference proteome</keyword>
<dbReference type="Proteomes" id="UP000502502">
    <property type="component" value="Chromosome"/>
</dbReference>
<feature type="transmembrane region" description="Helical" evidence="1">
    <location>
        <begin position="6"/>
        <end position="26"/>
    </location>
</feature>
<keyword evidence="1" id="KW-1133">Transmembrane helix</keyword>
<name>A0A6G7ZLG2_9SPHN</name>
<feature type="transmembrane region" description="Helical" evidence="1">
    <location>
        <begin position="132"/>
        <end position="155"/>
    </location>
</feature>
<organism evidence="2 3">
    <name type="scientific">Sphingomonas sinipercae</name>
    <dbReference type="NCBI Taxonomy" id="2714944"/>
    <lineage>
        <taxon>Bacteria</taxon>
        <taxon>Pseudomonadati</taxon>
        <taxon>Pseudomonadota</taxon>
        <taxon>Alphaproteobacteria</taxon>
        <taxon>Sphingomonadales</taxon>
        <taxon>Sphingomonadaceae</taxon>
        <taxon>Sphingomonas</taxon>
    </lineage>
</organism>
<reference evidence="2 3" key="1">
    <citation type="submission" date="2020-03" db="EMBL/GenBank/DDBJ databases">
        <title>Sphingomonas sp. nov., isolated from fish.</title>
        <authorList>
            <person name="Hyun D.-W."/>
            <person name="Bae J.-W."/>
        </authorList>
    </citation>
    <scope>NUCLEOTIDE SEQUENCE [LARGE SCALE GENOMIC DNA]</scope>
    <source>
        <strain evidence="2 3">HDW15C</strain>
    </source>
</reference>
<gene>
    <name evidence="2" type="ORF">G7078_02325</name>
</gene>
<evidence type="ECO:0000313" key="3">
    <source>
        <dbReference type="Proteomes" id="UP000502502"/>
    </source>
</evidence>
<keyword evidence="1" id="KW-0812">Transmembrane</keyword>
<protein>
    <submittedName>
        <fullName evidence="2">Uncharacterized protein</fullName>
    </submittedName>
</protein>
<feature type="transmembrane region" description="Helical" evidence="1">
    <location>
        <begin position="33"/>
        <end position="51"/>
    </location>
</feature>
<dbReference type="AlphaFoldDB" id="A0A6G7ZLG2"/>
<evidence type="ECO:0000256" key="1">
    <source>
        <dbReference type="SAM" id="Phobius"/>
    </source>
</evidence>
<evidence type="ECO:0000313" key="2">
    <source>
        <dbReference type="EMBL" id="QIL01736.1"/>
    </source>
</evidence>
<dbReference type="EMBL" id="CP049871">
    <property type="protein sequence ID" value="QIL01736.1"/>
    <property type="molecule type" value="Genomic_DNA"/>
</dbReference>
<dbReference type="KEGG" id="ssin:G7078_02325"/>
<keyword evidence="1" id="KW-0472">Membrane</keyword>
<dbReference type="RefSeq" id="WP_166092587.1">
    <property type="nucleotide sequence ID" value="NZ_CP049871.1"/>
</dbReference>
<proteinExistence type="predicted"/>
<accession>A0A6G7ZLG2</accession>
<sequence>MNPLWTYFWPLLAIGLVCGAVAGRFAFRRNGRLIQSAAIGIAVAAVGTFLWHSPLGAATAFQQQTDRFIRINLDGWEMPQIDGKLRQGPLSRRAILSGTADDFQRRELARIIGDVPGVDTASWSDRGPGVPLLIEGFGGALLGFLFGWFLAYLAALHRRHNAQWSW</sequence>